<protein>
    <submittedName>
        <fullName evidence="1">Uncharacterized protein</fullName>
    </submittedName>
</protein>
<name>A0A0K2UPP3_LEPSM</name>
<sequence>MNLVSPYVFCLESFSRFLFLHFRREHFCTQRISSSSNQTQKYKYYRHFFEDENRLPVIERGIIIKENLRFKAFLPGSIVPIHRLKHSIRQLLQAEKTLCMLVFLNIPITELS</sequence>
<proteinExistence type="predicted"/>
<dbReference type="EMBL" id="HACA01022654">
    <property type="protein sequence ID" value="CDW40015.1"/>
    <property type="molecule type" value="Transcribed_RNA"/>
</dbReference>
<organism evidence="1">
    <name type="scientific">Lepeophtheirus salmonis</name>
    <name type="common">Salmon louse</name>
    <name type="synonym">Caligus salmonis</name>
    <dbReference type="NCBI Taxonomy" id="72036"/>
    <lineage>
        <taxon>Eukaryota</taxon>
        <taxon>Metazoa</taxon>
        <taxon>Ecdysozoa</taxon>
        <taxon>Arthropoda</taxon>
        <taxon>Crustacea</taxon>
        <taxon>Multicrustacea</taxon>
        <taxon>Hexanauplia</taxon>
        <taxon>Copepoda</taxon>
        <taxon>Siphonostomatoida</taxon>
        <taxon>Caligidae</taxon>
        <taxon>Lepeophtheirus</taxon>
    </lineage>
</organism>
<dbReference type="AlphaFoldDB" id="A0A0K2UPP3"/>
<evidence type="ECO:0000313" key="1">
    <source>
        <dbReference type="EMBL" id="CDW40015.1"/>
    </source>
</evidence>
<accession>A0A0K2UPP3</accession>
<reference evidence="1" key="1">
    <citation type="submission" date="2014-05" db="EMBL/GenBank/DDBJ databases">
        <authorList>
            <person name="Chronopoulou M."/>
        </authorList>
    </citation>
    <scope>NUCLEOTIDE SEQUENCE</scope>
    <source>
        <tissue evidence="1">Whole organism</tissue>
    </source>
</reference>